<dbReference type="AlphaFoldDB" id="A0A1Y2BBH7"/>
<feature type="compositionally biased region" description="Basic and acidic residues" evidence="1">
    <location>
        <begin position="74"/>
        <end position="85"/>
    </location>
</feature>
<proteinExistence type="predicted"/>
<evidence type="ECO:0000313" key="3">
    <source>
        <dbReference type="Proteomes" id="UP000193986"/>
    </source>
</evidence>
<sequence>MSSTPRRLASLLSRLPSNGLHAIVRPHNAPSDAFYIITRSRLTFKPSPIALSPKSPSTQSSSSSSTQRVKKAVKSQDQDQEHVDVVEESSEAGPAWPEIGRLKANGKIWALPFYNGTYSAPQRKTRSPSPQIPRSLMRIGWVQVDPSTLPEAVQQNISNWKQTLQEQNEIRDQVVLQVQEKTRLARQETEDKWARFKEFKINKRQAEKTVTVLY</sequence>
<dbReference type="Proteomes" id="UP000193986">
    <property type="component" value="Unassembled WGS sequence"/>
</dbReference>
<reference evidence="2 3" key="1">
    <citation type="submission" date="2016-07" db="EMBL/GenBank/DDBJ databases">
        <title>Pervasive Adenine N6-methylation of Active Genes in Fungi.</title>
        <authorList>
            <consortium name="DOE Joint Genome Institute"/>
            <person name="Mondo S.J."/>
            <person name="Dannebaum R.O."/>
            <person name="Kuo R.C."/>
            <person name="Labutti K."/>
            <person name="Haridas S."/>
            <person name="Kuo A."/>
            <person name="Salamov A."/>
            <person name="Ahrendt S.R."/>
            <person name="Lipzen A."/>
            <person name="Sullivan W."/>
            <person name="Andreopoulos W.B."/>
            <person name="Clum A."/>
            <person name="Lindquist E."/>
            <person name="Daum C."/>
            <person name="Ramamoorthy G.K."/>
            <person name="Gryganskyi A."/>
            <person name="Culley D."/>
            <person name="Magnuson J.K."/>
            <person name="James T.Y."/>
            <person name="O'Malley M.A."/>
            <person name="Stajich J.E."/>
            <person name="Spatafora J.W."/>
            <person name="Visel A."/>
            <person name="Grigoriev I.V."/>
        </authorList>
    </citation>
    <scope>NUCLEOTIDE SEQUENCE [LARGE SCALE GENOMIC DNA]</scope>
    <source>
        <strain evidence="2 3">68-887.2</strain>
    </source>
</reference>
<dbReference type="InParanoid" id="A0A1Y2BBH7"/>
<keyword evidence="3" id="KW-1185">Reference proteome</keyword>
<feature type="region of interest" description="Disordered" evidence="1">
    <location>
        <begin position="47"/>
        <end position="92"/>
    </location>
</feature>
<evidence type="ECO:0000313" key="2">
    <source>
        <dbReference type="EMBL" id="ORY32104.1"/>
    </source>
</evidence>
<organism evidence="2 3">
    <name type="scientific">Naematelia encephala</name>
    <dbReference type="NCBI Taxonomy" id="71784"/>
    <lineage>
        <taxon>Eukaryota</taxon>
        <taxon>Fungi</taxon>
        <taxon>Dikarya</taxon>
        <taxon>Basidiomycota</taxon>
        <taxon>Agaricomycotina</taxon>
        <taxon>Tremellomycetes</taxon>
        <taxon>Tremellales</taxon>
        <taxon>Naemateliaceae</taxon>
        <taxon>Naematelia</taxon>
    </lineage>
</organism>
<feature type="compositionally biased region" description="Low complexity" evidence="1">
    <location>
        <begin position="52"/>
        <end position="67"/>
    </location>
</feature>
<name>A0A1Y2BBH7_9TREE</name>
<dbReference type="EMBL" id="MCFC01000011">
    <property type="protein sequence ID" value="ORY32104.1"/>
    <property type="molecule type" value="Genomic_DNA"/>
</dbReference>
<gene>
    <name evidence="2" type="ORF">BCR39DRAFT_524170</name>
</gene>
<evidence type="ECO:0000256" key="1">
    <source>
        <dbReference type="SAM" id="MobiDB-lite"/>
    </source>
</evidence>
<accession>A0A1Y2BBH7</accession>
<comment type="caution">
    <text evidence="2">The sequence shown here is derived from an EMBL/GenBank/DDBJ whole genome shotgun (WGS) entry which is preliminary data.</text>
</comment>
<protein>
    <submittedName>
        <fullName evidence="2">Uncharacterized protein</fullName>
    </submittedName>
</protein>